<comment type="caution">
    <text evidence="1">The sequence shown here is derived from an EMBL/GenBank/DDBJ whole genome shotgun (WGS) entry which is preliminary data.</text>
</comment>
<gene>
    <name evidence="1" type="ORF">CQW23_26303</name>
</gene>
<dbReference type="AlphaFoldDB" id="A0A2G2VNI0"/>
<keyword evidence="2" id="KW-1185">Reference proteome</keyword>
<proteinExistence type="predicted"/>
<dbReference type="OrthoDB" id="1402276at2759"/>
<dbReference type="PANTHER" id="PTHR38146:SF8">
    <property type="entry name" value="TIFY DOMAIN-CONTAINING PROTEIN"/>
    <property type="match status" value="1"/>
</dbReference>
<evidence type="ECO:0000313" key="1">
    <source>
        <dbReference type="EMBL" id="PHT34503.1"/>
    </source>
</evidence>
<sequence>MSSQILHPNAFWGEPASSSFEWHFTSNHNSSADSSTSVGSDLYLVSPKLHPGHGYITQESGPCLSPSVADHPLGQATDHCLGKLLPYQLSNQTRAPPRVDSSFSYSVYGVLAAVSSCCFPRAGSYALLTHPPLEIPFPVFPIRLACVKHAASVYPEPGSNSP</sequence>
<organism evidence="1 2">
    <name type="scientific">Capsicum baccatum</name>
    <name type="common">Peruvian pepper</name>
    <dbReference type="NCBI Taxonomy" id="33114"/>
    <lineage>
        <taxon>Eukaryota</taxon>
        <taxon>Viridiplantae</taxon>
        <taxon>Streptophyta</taxon>
        <taxon>Embryophyta</taxon>
        <taxon>Tracheophyta</taxon>
        <taxon>Spermatophyta</taxon>
        <taxon>Magnoliopsida</taxon>
        <taxon>eudicotyledons</taxon>
        <taxon>Gunneridae</taxon>
        <taxon>Pentapetalae</taxon>
        <taxon>asterids</taxon>
        <taxon>lamiids</taxon>
        <taxon>Solanales</taxon>
        <taxon>Solanaceae</taxon>
        <taxon>Solanoideae</taxon>
        <taxon>Capsiceae</taxon>
        <taxon>Capsicum</taxon>
    </lineage>
</organism>
<dbReference type="STRING" id="33114.A0A2G2VNI0"/>
<reference evidence="1 2" key="1">
    <citation type="journal article" date="2017" name="Genome Biol.">
        <title>New reference genome sequences of hot pepper reveal the massive evolution of plant disease-resistance genes by retroduplication.</title>
        <authorList>
            <person name="Kim S."/>
            <person name="Park J."/>
            <person name="Yeom S.I."/>
            <person name="Kim Y.M."/>
            <person name="Seo E."/>
            <person name="Kim K.T."/>
            <person name="Kim M.S."/>
            <person name="Lee J.M."/>
            <person name="Cheong K."/>
            <person name="Shin H.S."/>
            <person name="Kim S.B."/>
            <person name="Han K."/>
            <person name="Lee J."/>
            <person name="Park M."/>
            <person name="Lee H.A."/>
            <person name="Lee H.Y."/>
            <person name="Lee Y."/>
            <person name="Oh S."/>
            <person name="Lee J.H."/>
            <person name="Choi E."/>
            <person name="Choi E."/>
            <person name="Lee S.E."/>
            <person name="Jeon J."/>
            <person name="Kim H."/>
            <person name="Choi G."/>
            <person name="Song H."/>
            <person name="Lee J."/>
            <person name="Lee S.C."/>
            <person name="Kwon J.K."/>
            <person name="Lee H.Y."/>
            <person name="Koo N."/>
            <person name="Hong Y."/>
            <person name="Kim R.W."/>
            <person name="Kang W.H."/>
            <person name="Huh J.H."/>
            <person name="Kang B.C."/>
            <person name="Yang T.J."/>
            <person name="Lee Y.H."/>
            <person name="Bennetzen J.L."/>
            <person name="Choi D."/>
        </authorList>
    </citation>
    <scope>NUCLEOTIDE SEQUENCE [LARGE SCALE GENOMIC DNA]</scope>
    <source>
        <strain evidence="2">cv. PBC81</strain>
    </source>
</reference>
<accession>A0A2G2VNI0</accession>
<dbReference type="Proteomes" id="UP000224567">
    <property type="component" value="Unassembled WGS sequence"/>
</dbReference>
<reference evidence="2" key="2">
    <citation type="journal article" date="2017" name="J. Anim. Genet.">
        <title>Multiple reference genome sequences of hot pepper reveal the massive evolution of plant disease resistance genes by retroduplication.</title>
        <authorList>
            <person name="Kim S."/>
            <person name="Park J."/>
            <person name="Yeom S.-I."/>
            <person name="Kim Y.-M."/>
            <person name="Seo E."/>
            <person name="Kim K.-T."/>
            <person name="Kim M.-S."/>
            <person name="Lee J.M."/>
            <person name="Cheong K."/>
            <person name="Shin H.-S."/>
            <person name="Kim S.-B."/>
            <person name="Han K."/>
            <person name="Lee J."/>
            <person name="Park M."/>
            <person name="Lee H.-A."/>
            <person name="Lee H.-Y."/>
            <person name="Lee Y."/>
            <person name="Oh S."/>
            <person name="Lee J.H."/>
            <person name="Choi E."/>
            <person name="Choi E."/>
            <person name="Lee S.E."/>
            <person name="Jeon J."/>
            <person name="Kim H."/>
            <person name="Choi G."/>
            <person name="Song H."/>
            <person name="Lee J."/>
            <person name="Lee S.-C."/>
            <person name="Kwon J.-K."/>
            <person name="Lee H.-Y."/>
            <person name="Koo N."/>
            <person name="Hong Y."/>
            <person name="Kim R.W."/>
            <person name="Kang W.-H."/>
            <person name="Huh J.H."/>
            <person name="Kang B.-C."/>
            <person name="Yang T.-J."/>
            <person name="Lee Y.-H."/>
            <person name="Bennetzen J.L."/>
            <person name="Choi D."/>
        </authorList>
    </citation>
    <scope>NUCLEOTIDE SEQUENCE [LARGE SCALE GENOMIC DNA]</scope>
    <source>
        <strain evidence="2">cv. PBC81</strain>
    </source>
</reference>
<name>A0A2G2VNI0_CAPBA</name>
<protein>
    <submittedName>
        <fullName evidence="1">Uncharacterized protein</fullName>
    </submittedName>
</protein>
<evidence type="ECO:0000313" key="2">
    <source>
        <dbReference type="Proteomes" id="UP000224567"/>
    </source>
</evidence>
<dbReference type="PANTHER" id="PTHR38146">
    <property type="entry name" value="30S RIBOSOMAL PROTEIN S12, CHLOROPLASTIC"/>
    <property type="match status" value="1"/>
</dbReference>
<dbReference type="EMBL" id="MLFT02000011">
    <property type="protein sequence ID" value="PHT34503.1"/>
    <property type="molecule type" value="Genomic_DNA"/>
</dbReference>